<reference evidence="3" key="1">
    <citation type="submission" date="2025-08" db="UniProtKB">
        <authorList>
            <consortium name="RefSeq"/>
        </authorList>
    </citation>
    <scope>IDENTIFICATION</scope>
</reference>
<dbReference type="AlphaFoldDB" id="A0AB40BPU6"/>
<evidence type="ECO:0000256" key="1">
    <source>
        <dbReference type="SAM" id="Phobius"/>
    </source>
</evidence>
<dbReference type="Proteomes" id="UP001515500">
    <property type="component" value="Chromosome 7"/>
</dbReference>
<feature type="transmembrane region" description="Helical" evidence="1">
    <location>
        <begin position="87"/>
        <end position="105"/>
    </location>
</feature>
<dbReference type="GeneID" id="120265353"/>
<evidence type="ECO:0000313" key="3">
    <source>
        <dbReference type="RefSeq" id="XP_039129159.1"/>
    </source>
</evidence>
<keyword evidence="1" id="KW-0472">Membrane</keyword>
<organism evidence="2 3">
    <name type="scientific">Dioscorea cayennensis subsp. rotundata</name>
    <name type="common">White Guinea yam</name>
    <name type="synonym">Dioscorea rotundata</name>
    <dbReference type="NCBI Taxonomy" id="55577"/>
    <lineage>
        <taxon>Eukaryota</taxon>
        <taxon>Viridiplantae</taxon>
        <taxon>Streptophyta</taxon>
        <taxon>Embryophyta</taxon>
        <taxon>Tracheophyta</taxon>
        <taxon>Spermatophyta</taxon>
        <taxon>Magnoliopsida</taxon>
        <taxon>Liliopsida</taxon>
        <taxon>Dioscoreales</taxon>
        <taxon>Dioscoreaceae</taxon>
        <taxon>Dioscorea</taxon>
    </lineage>
</organism>
<evidence type="ECO:0000313" key="2">
    <source>
        <dbReference type="Proteomes" id="UP001515500"/>
    </source>
</evidence>
<keyword evidence="2" id="KW-1185">Reference proteome</keyword>
<gene>
    <name evidence="3" type="primary">LOC120265353</name>
</gene>
<keyword evidence="1" id="KW-0812">Transmembrane</keyword>
<dbReference type="RefSeq" id="XP_039129159.1">
    <property type="nucleotide sequence ID" value="XM_039273225.1"/>
</dbReference>
<keyword evidence="1" id="KW-1133">Transmembrane helix</keyword>
<protein>
    <submittedName>
        <fullName evidence="3">Peptidyl-prolyl cis-trans isomerase PASTICCINO1-like</fullName>
    </submittedName>
</protein>
<accession>A0AB40BPU6</accession>
<proteinExistence type="predicted"/>
<name>A0AB40BPU6_DIOCR</name>
<sequence length="122" mass="14218">MLDFYKAKVVSEDLVIVKKIFNEGQRWESPREAYEVTSWYLKGFEMAIGTLALALREKASILVSNAYLSKSPLLKQQKTLRMVNLKLNRFILFRCVCLLLTMLSFNPNCMNCHSRYGKKIFL</sequence>